<reference evidence="3 4" key="1">
    <citation type="submission" date="2015-04" db="EMBL/GenBank/DDBJ databases">
        <title>Whole genome shotgun sequence of Flavihumibacter petaseus NBRC 106054.</title>
        <authorList>
            <person name="Miyazawa S."/>
            <person name="Hosoyama A."/>
            <person name="Hashimoto M."/>
            <person name="Noguchi M."/>
            <person name="Tsuchikane K."/>
            <person name="Ohji S."/>
            <person name="Yamazoe A."/>
            <person name="Ichikawa N."/>
            <person name="Kimura A."/>
            <person name="Fujita N."/>
        </authorList>
    </citation>
    <scope>NUCLEOTIDE SEQUENCE [LARGE SCALE GENOMIC DNA]</scope>
    <source>
        <strain evidence="3 4">NBRC 106054</strain>
    </source>
</reference>
<proteinExistence type="predicted"/>
<sequence>MSNRKWIVAAAMALLLNVPARDCFAQQPVKGAEDRQYWSELLFRIAWPIAKSISNGTLHQDLPLETAPGYYLNLKAVTYGEAVGRTLAGIAPWLALPDDASKESALRQQLREALLKGLPNLVNPQHPDHLNFETEMQPLVDAAFLAQAFLRAPAALWEPLDSLTKKRYVAAFQSLRNRNAYYSNWLLFAGITEAFLLNTGENFDPARIDIAIRKMKEWYVGDGLYSDGEKFAMDYYNSFVIQPMLVDILKVLSEKKILTTTADYDLARKRMVRYAVLQEKMISPEGTYPITGRSITYRTGAFQALAQTALEHQLPEITTPAQVRCALTAVMKKLFEAPGTFSSAGWLQIGLAGHQPELGDPYISTGSLYLATVGFLPLGLPASDPFWTTPAAAWSSQKAFSGQAIEKDHKIDY</sequence>
<evidence type="ECO:0000256" key="1">
    <source>
        <dbReference type="SAM" id="SignalP"/>
    </source>
</evidence>
<gene>
    <name evidence="3" type="ORF">FPE01S_02_06600</name>
</gene>
<feature type="chain" id="PRO_5002429901" description="DUF2264 domain-containing protein" evidence="1">
    <location>
        <begin position="26"/>
        <end position="413"/>
    </location>
</feature>
<evidence type="ECO:0000313" key="3">
    <source>
        <dbReference type="EMBL" id="GAO43555.1"/>
    </source>
</evidence>
<organism evidence="3 4">
    <name type="scientific">Flavihumibacter petaseus NBRC 106054</name>
    <dbReference type="NCBI Taxonomy" id="1220578"/>
    <lineage>
        <taxon>Bacteria</taxon>
        <taxon>Pseudomonadati</taxon>
        <taxon>Bacteroidota</taxon>
        <taxon>Chitinophagia</taxon>
        <taxon>Chitinophagales</taxon>
        <taxon>Chitinophagaceae</taxon>
        <taxon>Flavihumibacter</taxon>
    </lineage>
</organism>
<dbReference type="PANTHER" id="PTHR35339">
    <property type="entry name" value="LINALOOL DEHYDRATASE_ISOMERASE DOMAIN-CONTAINING PROTEIN"/>
    <property type="match status" value="1"/>
</dbReference>
<dbReference type="Pfam" id="PF10022">
    <property type="entry name" value="DUF2264"/>
    <property type="match status" value="1"/>
</dbReference>
<accession>A0A0E9N2J9</accession>
<dbReference type="STRING" id="1220578.FPE01S_02_06600"/>
<evidence type="ECO:0000259" key="2">
    <source>
        <dbReference type="Pfam" id="PF10022"/>
    </source>
</evidence>
<dbReference type="PIRSF" id="PIRSF014753">
    <property type="entry name" value="UCP014753"/>
    <property type="match status" value="1"/>
</dbReference>
<keyword evidence="1" id="KW-0732">Signal</keyword>
<dbReference type="Proteomes" id="UP000033121">
    <property type="component" value="Unassembled WGS sequence"/>
</dbReference>
<feature type="signal peptide" evidence="1">
    <location>
        <begin position="1"/>
        <end position="25"/>
    </location>
</feature>
<dbReference type="AlphaFoldDB" id="A0A0E9N2J9"/>
<dbReference type="InterPro" id="IPR016624">
    <property type="entry name" value="UCP014753"/>
</dbReference>
<name>A0A0E9N2J9_9BACT</name>
<dbReference type="RefSeq" id="WP_046369412.1">
    <property type="nucleotide sequence ID" value="NZ_BBWV01000002.1"/>
</dbReference>
<dbReference type="PANTHER" id="PTHR35339:SF3">
    <property type="entry name" value="DUF2264 DOMAIN-CONTAINING PROTEIN"/>
    <property type="match status" value="1"/>
</dbReference>
<keyword evidence="4" id="KW-1185">Reference proteome</keyword>
<comment type="caution">
    <text evidence="3">The sequence shown here is derived from an EMBL/GenBank/DDBJ whole genome shotgun (WGS) entry which is preliminary data.</text>
</comment>
<dbReference type="EMBL" id="BBWV01000002">
    <property type="protein sequence ID" value="GAO43555.1"/>
    <property type="molecule type" value="Genomic_DNA"/>
</dbReference>
<feature type="domain" description="DUF2264" evidence="2">
    <location>
        <begin position="34"/>
        <end position="394"/>
    </location>
</feature>
<dbReference type="InterPro" id="IPR049349">
    <property type="entry name" value="DUF2264_N"/>
</dbReference>
<evidence type="ECO:0000313" key="4">
    <source>
        <dbReference type="Proteomes" id="UP000033121"/>
    </source>
</evidence>
<protein>
    <recommendedName>
        <fullName evidence="2">DUF2264 domain-containing protein</fullName>
    </recommendedName>
</protein>